<dbReference type="Proteomes" id="UP000284998">
    <property type="component" value="Unassembled WGS sequence"/>
</dbReference>
<dbReference type="EMBL" id="QRJS01000035">
    <property type="protein sequence ID" value="RHH41645.1"/>
    <property type="molecule type" value="Genomic_DNA"/>
</dbReference>
<gene>
    <name evidence="4" type="ORF">DW204_12135</name>
</gene>
<dbReference type="SUPFAM" id="SSF51161">
    <property type="entry name" value="Trimeric LpxA-like enzymes"/>
    <property type="match status" value="1"/>
</dbReference>
<accession>A0A414WU55</accession>
<dbReference type="InterPro" id="IPR001451">
    <property type="entry name" value="Hexapep"/>
</dbReference>
<evidence type="ECO:0000256" key="3">
    <source>
        <dbReference type="ARBA" id="ARBA00023315"/>
    </source>
</evidence>
<organism evidence="4 5">
    <name type="scientific">Phocaeicola plebeius</name>
    <dbReference type="NCBI Taxonomy" id="310297"/>
    <lineage>
        <taxon>Bacteria</taxon>
        <taxon>Pseudomonadati</taxon>
        <taxon>Bacteroidota</taxon>
        <taxon>Bacteroidia</taxon>
        <taxon>Bacteroidales</taxon>
        <taxon>Bacteroidaceae</taxon>
        <taxon>Phocaeicola</taxon>
    </lineage>
</organism>
<keyword evidence="1" id="KW-0808">Transferase</keyword>
<dbReference type="Pfam" id="PF00132">
    <property type="entry name" value="Hexapep"/>
    <property type="match status" value="1"/>
</dbReference>
<dbReference type="AlphaFoldDB" id="A0A414WU55"/>
<evidence type="ECO:0000256" key="1">
    <source>
        <dbReference type="ARBA" id="ARBA00022679"/>
    </source>
</evidence>
<sequence length="177" mass="19879">MPNGASKINFILRYAFNQLRTWYKFHIRYPWVKYNGFVRVMKGTSFAQNMDVRIGHNVQFGDYCNIACNVHFGNNILLAGKVSFVGKHDHTFDIPGQTIWQGERGNNGTTIVEDDVWIGTGAIIMSGITIGKGSIIAAGAVVTKNVPPCEIWGGNPANKIKDRFLTNYEKQFHLKQI</sequence>
<name>A0A414WU55_9BACT</name>
<dbReference type="PANTHER" id="PTHR23416:SF78">
    <property type="entry name" value="LIPOPOLYSACCHARIDE BIOSYNTHESIS O-ACETYL TRANSFERASE WBBJ-RELATED"/>
    <property type="match status" value="1"/>
</dbReference>
<comment type="caution">
    <text evidence="4">The sequence shown here is derived from an EMBL/GenBank/DDBJ whole genome shotgun (WGS) entry which is preliminary data.</text>
</comment>
<reference evidence="4 5" key="1">
    <citation type="submission" date="2018-08" db="EMBL/GenBank/DDBJ databases">
        <title>A genome reference for cultivated species of the human gut microbiota.</title>
        <authorList>
            <person name="Zou Y."/>
            <person name="Xue W."/>
            <person name="Luo G."/>
        </authorList>
    </citation>
    <scope>NUCLEOTIDE SEQUENCE [LARGE SCALE GENOMIC DNA]</scope>
    <source>
        <strain evidence="4 5">AM17-44</strain>
    </source>
</reference>
<dbReference type="InterPro" id="IPR051159">
    <property type="entry name" value="Hexapeptide_acetyltransf"/>
</dbReference>
<proteinExistence type="predicted"/>
<dbReference type="PROSITE" id="PS00101">
    <property type="entry name" value="HEXAPEP_TRANSFERASES"/>
    <property type="match status" value="1"/>
</dbReference>
<dbReference type="InterPro" id="IPR011004">
    <property type="entry name" value="Trimer_LpxA-like_sf"/>
</dbReference>
<evidence type="ECO:0000313" key="4">
    <source>
        <dbReference type="EMBL" id="RHH41645.1"/>
    </source>
</evidence>
<dbReference type="GO" id="GO:0016746">
    <property type="term" value="F:acyltransferase activity"/>
    <property type="evidence" value="ECO:0007669"/>
    <property type="project" value="UniProtKB-KW"/>
</dbReference>
<evidence type="ECO:0000256" key="2">
    <source>
        <dbReference type="ARBA" id="ARBA00022737"/>
    </source>
</evidence>
<dbReference type="InterPro" id="IPR018357">
    <property type="entry name" value="Hexapep_transf_CS"/>
</dbReference>
<keyword evidence="2" id="KW-0677">Repeat</keyword>
<evidence type="ECO:0000313" key="5">
    <source>
        <dbReference type="Proteomes" id="UP000284998"/>
    </source>
</evidence>
<dbReference type="Gene3D" id="2.160.10.10">
    <property type="entry name" value="Hexapeptide repeat proteins"/>
    <property type="match status" value="1"/>
</dbReference>
<protein>
    <recommendedName>
        <fullName evidence="6">Acyltransferase</fullName>
    </recommendedName>
</protein>
<evidence type="ECO:0008006" key="6">
    <source>
        <dbReference type="Google" id="ProtNLM"/>
    </source>
</evidence>
<keyword evidence="3" id="KW-0012">Acyltransferase</keyword>
<dbReference type="PANTHER" id="PTHR23416">
    <property type="entry name" value="SIALIC ACID SYNTHASE-RELATED"/>
    <property type="match status" value="1"/>
</dbReference>